<dbReference type="GO" id="GO:0071161">
    <property type="term" value="F:cyanophycin synthetase activity (L-arginine-adding)"/>
    <property type="evidence" value="ECO:0007669"/>
    <property type="project" value="UniProtKB-EC"/>
</dbReference>
<dbReference type="InterPro" id="IPR011761">
    <property type="entry name" value="ATP-grasp"/>
</dbReference>
<comment type="subunit">
    <text evidence="3">Homodimer.</text>
</comment>
<keyword evidence="16" id="KW-1185">Reference proteome</keyword>
<dbReference type="InterPro" id="IPR013221">
    <property type="entry name" value="Mur_ligase_cen"/>
</dbReference>
<dbReference type="Proteomes" id="UP001596084">
    <property type="component" value="Unassembled WGS sequence"/>
</dbReference>
<evidence type="ECO:0000256" key="12">
    <source>
        <dbReference type="ARBA" id="ARBA00048425"/>
    </source>
</evidence>
<proteinExistence type="inferred from homology"/>
<dbReference type="NCBIfam" id="TIGR02068">
    <property type="entry name" value="cya_phycin_syn"/>
    <property type="match status" value="1"/>
</dbReference>
<dbReference type="Gene3D" id="3.90.190.20">
    <property type="entry name" value="Mur ligase, C-terminal domain"/>
    <property type="match status" value="1"/>
</dbReference>
<keyword evidence="8 13" id="KW-0547">Nucleotide-binding</keyword>
<reference evidence="16" key="1">
    <citation type="journal article" date="2019" name="Int. J. Syst. Evol. Microbiol.">
        <title>The Global Catalogue of Microorganisms (GCM) 10K type strain sequencing project: providing services to taxonomists for standard genome sequencing and annotation.</title>
        <authorList>
            <consortium name="The Broad Institute Genomics Platform"/>
            <consortium name="The Broad Institute Genome Sequencing Center for Infectious Disease"/>
            <person name="Wu L."/>
            <person name="Ma J."/>
        </authorList>
    </citation>
    <scope>NUCLEOTIDE SEQUENCE [LARGE SCALE GENOMIC DNA]</scope>
    <source>
        <strain evidence="16">CGMCC 4.7277</strain>
    </source>
</reference>
<dbReference type="InterPro" id="IPR011810">
    <property type="entry name" value="Cya_phycin_syn"/>
</dbReference>
<gene>
    <name evidence="15" type="primary">cphA</name>
    <name evidence="15" type="ORF">ACFPP7_19910</name>
</gene>
<dbReference type="Pfam" id="PF02786">
    <property type="entry name" value="CPSase_L_D2"/>
    <property type="match status" value="1"/>
</dbReference>
<dbReference type="SUPFAM" id="SSF53244">
    <property type="entry name" value="MurD-like peptide ligases, peptide-binding domain"/>
    <property type="match status" value="1"/>
</dbReference>
<dbReference type="Gene3D" id="3.30.470.20">
    <property type="entry name" value="ATP-grasp fold, B domain"/>
    <property type="match status" value="2"/>
</dbReference>
<dbReference type="Pfam" id="PF18921">
    <property type="entry name" value="Cyanophycin_syn"/>
    <property type="match status" value="1"/>
</dbReference>
<comment type="catalytic activity">
    <reaction evidence="12">
        <text>[L-4-(L-arginin-2-N-yl)aspartate](n) + L-aspartate + ATP = [L-4-(L-arginin-2-N-yl)aspartate](n)-L-aspartate + ADP + phosphate + H(+)</text>
        <dbReference type="Rhea" id="RHEA:13277"/>
        <dbReference type="Rhea" id="RHEA-COMP:13728"/>
        <dbReference type="Rhea" id="RHEA-COMP:13733"/>
        <dbReference type="ChEBI" id="CHEBI:15378"/>
        <dbReference type="ChEBI" id="CHEBI:29991"/>
        <dbReference type="ChEBI" id="CHEBI:30616"/>
        <dbReference type="ChEBI" id="CHEBI:43474"/>
        <dbReference type="ChEBI" id="CHEBI:137986"/>
        <dbReference type="ChEBI" id="CHEBI:137990"/>
        <dbReference type="ChEBI" id="CHEBI:456216"/>
        <dbReference type="EC" id="6.3.2.29"/>
    </reaction>
</comment>
<sequence>MEVSRIRALRGPNLWSRHTALEAIVSCTPQECSIDTLPGFEARARALFPGMGTLRETGHAGPISLAHVLEAAALELQAAAGCPVTFSHTAATVEAGTYQVVVEYSEEAVGRLAFELAQALIHAALRDTTFDLEAAIAQLSELDEDERLGPSTGAIVDAAVARGIPYRRLTKGSMVQFGWGSRQRRIQAAELDATGAVAEAIAQDKDLTKKLLRAAGVPVPLGRPVADMDDAWAVAQKIGLPVVVKPQGGNQGKGVTVNISTRAHLDMAYQAAAEYGEVMVEKFFPGSDYRLLVVGGKLIAAARRDPPQVVGDGLHTVRELVDIVNQDPRRGEGHSTSLTKIRFDDIAVARLDVQGLTPESIPPKGQRVILRNNANLSTGGTATDVTDDVHPAVAARAVAAAQMVGLHICGVDVVCESMLRPLEAQNGGVVEVNAAPGLRMHLSPSYGKGRAVGKAMIDELFPADNNGRVPVVAVTGTNGKTTTTRLIAHLLAAQGLRTGMTNTDGVYINGRQTDSGDCSGPKSARNVLMHPDVDAAVFEVARGGVLREGLGFDRCEVAVVTNIGSGDHLGLNYITTVEDLAVLKQVIVQNVSATGHAVLNAADPIVAEMAATCPGKVIFFAADRHHPLMATHRAQGKRTVYVDGPMLVAAEGSWVERIPLHSIPVTRGGSIGFQVENVMAAVAAAWAAGVSWDTIKSGLASFVTDSHNAPGRFNVMDYSGATVIADYGHNPDAMRALVAAVDAMPAAPGQRRSVVISGAGDRRDSDIRDQTVILGAAFDDVILYQDAAQRGRADGEVMKLLRQGLEGPVKASRTRHIDEIRGEFLAIDTALARLQPGDLCLILVDQVQEALDHLGMRVKEAKEKTVVH</sequence>
<dbReference type="EMBL" id="JBHSMX010000063">
    <property type="protein sequence ID" value="MFC5523159.1"/>
    <property type="molecule type" value="Genomic_DNA"/>
</dbReference>
<dbReference type="EC" id="6.3.2.29" evidence="5"/>
<dbReference type="Pfam" id="PF08245">
    <property type="entry name" value="Mur_ligase_M"/>
    <property type="match status" value="1"/>
</dbReference>
<comment type="caution">
    <text evidence="15">The sequence shown here is derived from an EMBL/GenBank/DDBJ whole genome shotgun (WGS) entry which is preliminary data.</text>
</comment>
<dbReference type="Pfam" id="PF02875">
    <property type="entry name" value="Mur_ligase_C"/>
    <property type="match status" value="1"/>
</dbReference>
<dbReference type="PROSITE" id="PS50975">
    <property type="entry name" value="ATP_GRASP"/>
    <property type="match status" value="1"/>
</dbReference>
<dbReference type="InterPro" id="IPR044019">
    <property type="entry name" value="Cyanophycin_syn_N"/>
</dbReference>
<evidence type="ECO:0000256" key="4">
    <source>
        <dbReference type="ARBA" id="ARBA00012968"/>
    </source>
</evidence>
<keyword evidence="7 15" id="KW-0436">Ligase</keyword>
<evidence type="ECO:0000256" key="7">
    <source>
        <dbReference type="ARBA" id="ARBA00022598"/>
    </source>
</evidence>
<keyword evidence="9 13" id="KW-0067">ATP-binding</keyword>
<name>A0ABW0QG34_9BURK</name>
<dbReference type="InterPro" id="IPR036565">
    <property type="entry name" value="Mur-like_cat_sf"/>
</dbReference>
<evidence type="ECO:0000313" key="16">
    <source>
        <dbReference type="Proteomes" id="UP001596084"/>
    </source>
</evidence>
<dbReference type="EC" id="6.3.2.30" evidence="4"/>
<evidence type="ECO:0000256" key="5">
    <source>
        <dbReference type="ARBA" id="ARBA00013005"/>
    </source>
</evidence>
<dbReference type="InterPro" id="IPR005479">
    <property type="entry name" value="CPAse_ATP-bd"/>
</dbReference>
<dbReference type="RefSeq" id="WP_068834696.1">
    <property type="nucleotide sequence ID" value="NZ_JBHSMX010000063.1"/>
</dbReference>
<evidence type="ECO:0000256" key="3">
    <source>
        <dbReference type="ARBA" id="ARBA00011738"/>
    </source>
</evidence>
<dbReference type="InterPro" id="IPR004101">
    <property type="entry name" value="Mur_ligase_C"/>
</dbReference>
<dbReference type="SUPFAM" id="SSF53623">
    <property type="entry name" value="MurD-like peptide ligases, catalytic domain"/>
    <property type="match status" value="1"/>
</dbReference>
<evidence type="ECO:0000256" key="9">
    <source>
        <dbReference type="ARBA" id="ARBA00022840"/>
    </source>
</evidence>
<dbReference type="PANTHER" id="PTHR23135">
    <property type="entry name" value="MUR LIGASE FAMILY MEMBER"/>
    <property type="match status" value="1"/>
</dbReference>
<evidence type="ECO:0000256" key="2">
    <source>
        <dbReference type="ARBA" id="ARBA00009060"/>
    </source>
</evidence>
<protein>
    <recommendedName>
        <fullName evidence="6">Cyanophycin synthetase</fullName>
        <ecNumber evidence="5">6.3.2.29</ecNumber>
        <ecNumber evidence="4">6.3.2.30</ecNumber>
    </recommendedName>
    <alternativeName>
        <fullName evidence="10">Cyanophycin synthase</fullName>
    </alternativeName>
</protein>
<dbReference type="GO" id="GO:0071160">
    <property type="term" value="F:cyanophycin synthetase activity (L-aspartate-adding)"/>
    <property type="evidence" value="ECO:0007669"/>
    <property type="project" value="UniProtKB-EC"/>
</dbReference>
<comment type="catalytic activity">
    <reaction evidence="11">
        <text>[L-4-(L-arginin-2-N-yl)aspartate](n)-L-aspartate + L-arginine + ATP = [L-4-(L-arginin-2-N-yl)aspartate](n+1) + ADP + phosphate + H(+)</text>
        <dbReference type="Rhea" id="RHEA:23888"/>
        <dbReference type="Rhea" id="RHEA-COMP:13732"/>
        <dbReference type="Rhea" id="RHEA-COMP:13733"/>
        <dbReference type="ChEBI" id="CHEBI:15378"/>
        <dbReference type="ChEBI" id="CHEBI:30616"/>
        <dbReference type="ChEBI" id="CHEBI:32682"/>
        <dbReference type="ChEBI" id="CHEBI:43474"/>
        <dbReference type="ChEBI" id="CHEBI:137986"/>
        <dbReference type="ChEBI" id="CHEBI:137990"/>
        <dbReference type="ChEBI" id="CHEBI:456216"/>
        <dbReference type="EC" id="6.3.2.30"/>
    </reaction>
</comment>
<comment type="similarity">
    <text evidence="2">In the C-terminal section; belongs to the MurCDEF family.</text>
</comment>
<dbReference type="SUPFAM" id="SSF56059">
    <property type="entry name" value="Glutathione synthetase ATP-binding domain-like"/>
    <property type="match status" value="1"/>
</dbReference>
<evidence type="ECO:0000256" key="11">
    <source>
        <dbReference type="ARBA" id="ARBA00048094"/>
    </source>
</evidence>
<feature type="domain" description="ATP-grasp" evidence="14">
    <location>
        <begin position="209"/>
        <end position="461"/>
    </location>
</feature>
<dbReference type="InterPro" id="IPR018109">
    <property type="entry name" value="Folylpolyglutamate_synth_CS"/>
</dbReference>
<evidence type="ECO:0000256" key="10">
    <source>
        <dbReference type="ARBA" id="ARBA00031353"/>
    </source>
</evidence>
<evidence type="ECO:0000256" key="13">
    <source>
        <dbReference type="PROSITE-ProRule" id="PRU00409"/>
    </source>
</evidence>
<evidence type="ECO:0000256" key="8">
    <source>
        <dbReference type="ARBA" id="ARBA00022741"/>
    </source>
</evidence>
<organism evidence="15 16">
    <name type="scientific">Polaromonas jejuensis</name>
    <dbReference type="NCBI Taxonomy" id="457502"/>
    <lineage>
        <taxon>Bacteria</taxon>
        <taxon>Pseudomonadati</taxon>
        <taxon>Pseudomonadota</taxon>
        <taxon>Betaproteobacteria</taxon>
        <taxon>Burkholderiales</taxon>
        <taxon>Comamonadaceae</taxon>
        <taxon>Polaromonas</taxon>
    </lineage>
</organism>
<evidence type="ECO:0000259" key="14">
    <source>
        <dbReference type="PROSITE" id="PS50975"/>
    </source>
</evidence>
<dbReference type="InterPro" id="IPR036615">
    <property type="entry name" value="Mur_ligase_C_dom_sf"/>
</dbReference>
<dbReference type="PANTHER" id="PTHR23135:SF18">
    <property type="entry name" value="CYANOPHYCIN SYNTHETASE"/>
    <property type="match status" value="1"/>
</dbReference>
<comment type="function">
    <text evidence="1">Catalyzes the ATP-dependent polymerization of arginine and aspartate to multi-L-arginyl-poly-L-aspartic acid (cyanophycin; a water-insoluble reserve polymer).</text>
</comment>
<evidence type="ECO:0000256" key="1">
    <source>
        <dbReference type="ARBA" id="ARBA00003184"/>
    </source>
</evidence>
<evidence type="ECO:0000313" key="15">
    <source>
        <dbReference type="EMBL" id="MFC5523159.1"/>
    </source>
</evidence>
<dbReference type="Gene3D" id="3.40.1190.10">
    <property type="entry name" value="Mur-like, catalytic domain"/>
    <property type="match status" value="1"/>
</dbReference>
<evidence type="ECO:0000256" key="6">
    <source>
        <dbReference type="ARBA" id="ARBA00022036"/>
    </source>
</evidence>
<dbReference type="NCBIfam" id="NF010623">
    <property type="entry name" value="PRK14016.1"/>
    <property type="match status" value="1"/>
</dbReference>
<dbReference type="PROSITE" id="PS01011">
    <property type="entry name" value="FOLYLPOLYGLU_SYNT_1"/>
    <property type="match status" value="1"/>
</dbReference>
<accession>A0ABW0QG34</accession>